<dbReference type="WBParaSite" id="scf7180000420143.g4802">
    <property type="protein sequence ID" value="scf7180000420143.g4802"/>
    <property type="gene ID" value="scf7180000420143.g4802"/>
</dbReference>
<feature type="coiled-coil region" evidence="6">
    <location>
        <begin position="299"/>
        <end position="340"/>
    </location>
</feature>
<evidence type="ECO:0000313" key="9">
    <source>
        <dbReference type="WBParaSite" id="scf7180000420143.g4802"/>
    </source>
</evidence>
<keyword evidence="3" id="KW-0325">Glycoprotein</keyword>
<dbReference type="InterPro" id="IPR050440">
    <property type="entry name" value="Laminin/Netrin_ECM"/>
</dbReference>
<keyword evidence="8" id="KW-1185">Reference proteome</keyword>
<feature type="disulfide bond" evidence="5">
    <location>
        <begin position="112"/>
        <end position="121"/>
    </location>
</feature>
<dbReference type="GO" id="GO:0048468">
    <property type="term" value="P:cell development"/>
    <property type="evidence" value="ECO:0007669"/>
    <property type="project" value="UniProtKB-ARBA"/>
</dbReference>
<name>A0A915NT59_9BILA</name>
<dbReference type="SMART" id="SM00180">
    <property type="entry name" value="EGF_Lam"/>
    <property type="match status" value="3"/>
</dbReference>
<feature type="disulfide bond" evidence="5">
    <location>
        <begin position="93"/>
        <end position="110"/>
    </location>
</feature>
<evidence type="ECO:0000256" key="3">
    <source>
        <dbReference type="ARBA" id="ARBA00023180"/>
    </source>
</evidence>
<dbReference type="AlphaFoldDB" id="A0A915NT59"/>
<dbReference type="CDD" id="cd00055">
    <property type="entry name" value="EGF_Lam"/>
    <property type="match status" value="3"/>
</dbReference>
<evidence type="ECO:0000313" key="8">
    <source>
        <dbReference type="Proteomes" id="UP000887560"/>
    </source>
</evidence>
<keyword evidence="2 5" id="KW-1015">Disulfide bond</keyword>
<evidence type="ECO:0000256" key="6">
    <source>
        <dbReference type="SAM" id="Coils"/>
    </source>
</evidence>
<dbReference type="Proteomes" id="UP000887560">
    <property type="component" value="Unplaced"/>
</dbReference>
<dbReference type="InterPro" id="IPR002049">
    <property type="entry name" value="LE_dom"/>
</dbReference>
<dbReference type="Pfam" id="PF00053">
    <property type="entry name" value="EGF_laminin"/>
    <property type="match status" value="3"/>
</dbReference>
<evidence type="ECO:0000256" key="1">
    <source>
        <dbReference type="ARBA" id="ARBA00022737"/>
    </source>
</evidence>
<evidence type="ECO:0000256" key="4">
    <source>
        <dbReference type="ARBA" id="ARBA00023292"/>
    </source>
</evidence>
<proteinExistence type="predicted"/>
<feature type="disulfide bond" evidence="5">
    <location>
        <begin position="2"/>
        <end position="11"/>
    </location>
</feature>
<feature type="coiled-coil region" evidence="6">
    <location>
        <begin position="244"/>
        <end position="271"/>
    </location>
</feature>
<dbReference type="GO" id="GO:0009887">
    <property type="term" value="P:animal organ morphogenesis"/>
    <property type="evidence" value="ECO:0007669"/>
    <property type="project" value="TreeGrafter"/>
</dbReference>
<reference evidence="9" key="1">
    <citation type="submission" date="2022-11" db="UniProtKB">
        <authorList>
            <consortium name="WormBaseParasite"/>
        </authorList>
    </citation>
    <scope>IDENTIFICATION</scope>
</reference>
<feature type="disulfide bond" evidence="5">
    <location>
        <begin position="91"/>
        <end position="103"/>
    </location>
</feature>
<dbReference type="PANTHER" id="PTHR10574">
    <property type="entry name" value="NETRIN/LAMININ-RELATED"/>
    <property type="match status" value="1"/>
</dbReference>
<dbReference type="Gene3D" id="2.10.25.10">
    <property type="entry name" value="Laminin"/>
    <property type="match status" value="3"/>
</dbReference>
<feature type="domain" description="Laminin EGF-like" evidence="7">
    <location>
        <begin position="1"/>
        <end position="32"/>
    </location>
</feature>
<dbReference type="GO" id="GO:0009888">
    <property type="term" value="P:tissue development"/>
    <property type="evidence" value="ECO:0007669"/>
    <property type="project" value="TreeGrafter"/>
</dbReference>
<comment type="caution">
    <text evidence="5">Lacks conserved residue(s) required for the propagation of feature annotation.</text>
</comment>
<evidence type="ECO:0000256" key="5">
    <source>
        <dbReference type="PROSITE-ProRule" id="PRU00460"/>
    </source>
</evidence>
<evidence type="ECO:0000256" key="2">
    <source>
        <dbReference type="ARBA" id="ARBA00023157"/>
    </source>
</evidence>
<dbReference type="PROSITE" id="PS01248">
    <property type="entry name" value="EGF_LAM_1"/>
    <property type="match status" value="1"/>
</dbReference>
<dbReference type="FunFam" id="2.10.25.10:FF:000011">
    <property type="entry name" value="Cadherin EGF LAG seven-pass G-type receptor"/>
    <property type="match status" value="1"/>
</dbReference>
<sequence>ECLHNTIGTRCERCKDGYYGNALSGLPDACHRCLCPLEDNSLSSKCIASESSGRGYYCTECNPGHVGMYCESCEAGYYGNPLQSGGHCIPCACHPHGSLSTVCHNITGQCQCREGVEGRACSICSPRHAFLNGVSCDQGCYRELMLIEDDMEKQLLPLHELLSKSRPIPHKRLARIRTSVITYSSLLDSIGGEGFNSLVSKPELSWAIPLTEGKGFEGSDDPTSRSFRHAHILAEEFRLLQERNNESLIKLGNLENNLNKIRAKVKEENKRVIDIVNQLSQFVHRSGQSTSSSQLQYWLDQAESLLNASRERMAIIEKKYNYAKKNAEEAERLLNEITARKLNTTSYEHLAEKHREYQLLIKEFRNILWDEARTGSLAAKNTSLVAEGELENLQKIIEEIEKYIKLVEEEINNGNLNIFKIEEKIKENEEIGKEIKNKLILKIKNLREEELQNLEGDFVVINELKQTRMPLAEKHALELEKQALKLKGQFSDTQAIS</sequence>
<keyword evidence="6" id="KW-0175">Coiled coil</keyword>
<feature type="domain" description="Laminin EGF-like" evidence="7">
    <location>
        <begin position="91"/>
        <end position="138"/>
    </location>
</feature>
<accession>A0A915NT59</accession>
<keyword evidence="1" id="KW-0677">Repeat</keyword>
<protein>
    <submittedName>
        <fullName evidence="9">Laminin EGF-like domain-containing protein</fullName>
    </submittedName>
</protein>
<dbReference type="PANTHER" id="PTHR10574:SF444">
    <property type="entry name" value="BASEMENT MEMBRANE-SPECIFIC HEPARAN SULFATE PROTEOGLYCAN CORE PROTEIN"/>
    <property type="match status" value="1"/>
</dbReference>
<organism evidence="8 9">
    <name type="scientific">Meloidogyne floridensis</name>
    <dbReference type="NCBI Taxonomy" id="298350"/>
    <lineage>
        <taxon>Eukaryota</taxon>
        <taxon>Metazoa</taxon>
        <taxon>Ecdysozoa</taxon>
        <taxon>Nematoda</taxon>
        <taxon>Chromadorea</taxon>
        <taxon>Rhabditida</taxon>
        <taxon>Tylenchina</taxon>
        <taxon>Tylenchomorpha</taxon>
        <taxon>Tylenchoidea</taxon>
        <taxon>Meloidogynidae</taxon>
        <taxon>Meloidogyninae</taxon>
        <taxon>Meloidogyne</taxon>
    </lineage>
</organism>
<dbReference type="PROSITE" id="PS50027">
    <property type="entry name" value="EGF_LAM_2"/>
    <property type="match status" value="2"/>
</dbReference>
<dbReference type="SUPFAM" id="SSF57196">
    <property type="entry name" value="EGF/Laminin"/>
    <property type="match status" value="3"/>
</dbReference>
<evidence type="ECO:0000259" key="7">
    <source>
        <dbReference type="PROSITE" id="PS50027"/>
    </source>
</evidence>
<keyword evidence="4 5" id="KW-0424">Laminin EGF-like domain</keyword>